<organism evidence="2 3">
    <name type="scientific">Acrobeloides nanus</name>
    <dbReference type="NCBI Taxonomy" id="290746"/>
    <lineage>
        <taxon>Eukaryota</taxon>
        <taxon>Metazoa</taxon>
        <taxon>Ecdysozoa</taxon>
        <taxon>Nematoda</taxon>
        <taxon>Chromadorea</taxon>
        <taxon>Rhabditida</taxon>
        <taxon>Tylenchina</taxon>
        <taxon>Cephalobomorpha</taxon>
        <taxon>Cephaloboidea</taxon>
        <taxon>Cephalobidae</taxon>
        <taxon>Acrobeloides</taxon>
    </lineage>
</organism>
<evidence type="ECO:0000256" key="1">
    <source>
        <dbReference type="SAM" id="MobiDB-lite"/>
    </source>
</evidence>
<sequence length="84" mass="8986">MYSWKMPTKSRLQDEKSGGIETSAKSSSAVGPCVNGLCPNGYDCIGNKCYKSNKNPVAKAIGPCVNLRCPAGYKCNLSDNQCYA</sequence>
<dbReference type="AlphaFoldDB" id="A0A914ESX1"/>
<feature type="region of interest" description="Disordered" evidence="1">
    <location>
        <begin position="1"/>
        <end position="29"/>
    </location>
</feature>
<keyword evidence="2" id="KW-1185">Reference proteome</keyword>
<proteinExistence type="predicted"/>
<dbReference type="Proteomes" id="UP000887540">
    <property type="component" value="Unplaced"/>
</dbReference>
<protein>
    <submittedName>
        <fullName evidence="3">CC domain-containing protein</fullName>
    </submittedName>
</protein>
<evidence type="ECO:0000313" key="2">
    <source>
        <dbReference type="Proteomes" id="UP000887540"/>
    </source>
</evidence>
<name>A0A914ESX1_9BILA</name>
<accession>A0A914ESX1</accession>
<reference evidence="3" key="1">
    <citation type="submission" date="2022-11" db="UniProtKB">
        <authorList>
            <consortium name="WormBaseParasite"/>
        </authorList>
    </citation>
    <scope>IDENTIFICATION</scope>
</reference>
<dbReference type="WBParaSite" id="ACRNAN_scaffold9996.g24377.t1">
    <property type="protein sequence ID" value="ACRNAN_scaffold9996.g24377.t1"/>
    <property type="gene ID" value="ACRNAN_scaffold9996.g24377"/>
</dbReference>
<evidence type="ECO:0000313" key="3">
    <source>
        <dbReference type="WBParaSite" id="ACRNAN_scaffold9996.g24377.t1"/>
    </source>
</evidence>